<sequence>MMLPMVPRFGAPRRRQSDSTNNEPEFPSDMGNQNSTGDDAQRPTDSEGFYPDIYDVLKVRYLLRWKIIPEGLPVEIVDLIIDAAEYWPSTEATLGEKRIIRQDKDQVLVRTAPLCYDEKTLGSDSPKVLPHRTIHPCRKIVFSISSHDQGFASSGHGTFDGSYTWFDAEVIRSANLATSTDAPIPEPDANGIRFGQGHPLLLPKSSKLQSNRAAVSGTQHYEITWHHLDNIRADSAEAEEIQHNQGRGKDTLDGTQVRTLQVGDVISVLGRARFGGWSNHVEWLSVRVFWAV</sequence>
<dbReference type="Proteomes" id="UP000326877">
    <property type="component" value="Unassembled WGS sequence"/>
</dbReference>
<dbReference type="EMBL" id="ML735252">
    <property type="protein sequence ID" value="KAE8390720.1"/>
    <property type="molecule type" value="Genomic_DNA"/>
</dbReference>
<organism evidence="2">
    <name type="scientific">Petromyces alliaceus</name>
    <name type="common">Aspergillus alliaceus</name>
    <dbReference type="NCBI Taxonomy" id="209559"/>
    <lineage>
        <taxon>Eukaryota</taxon>
        <taxon>Fungi</taxon>
        <taxon>Dikarya</taxon>
        <taxon>Ascomycota</taxon>
        <taxon>Pezizomycotina</taxon>
        <taxon>Eurotiomycetes</taxon>
        <taxon>Eurotiomycetidae</taxon>
        <taxon>Eurotiales</taxon>
        <taxon>Aspergillaceae</taxon>
        <taxon>Aspergillus</taxon>
        <taxon>Aspergillus subgen. Circumdati</taxon>
    </lineage>
</organism>
<accession>A0A5N7C9A8</accession>
<feature type="region of interest" description="Disordered" evidence="1">
    <location>
        <begin position="1"/>
        <end position="46"/>
    </location>
</feature>
<dbReference type="AlphaFoldDB" id="A0A5N7C9A8"/>
<name>A0A5N7C9A8_PETAA</name>
<proteinExistence type="predicted"/>
<evidence type="ECO:0000313" key="2">
    <source>
        <dbReference type="EMBL" id="KAE8390720.1"/>
    </source>
</evidence>
<evidence type="ECO:0000256" key="1">
    <source>
        <dbReference type="SAM" id="MobiDB-lite"/>
    </source>
</evidence>
<reference evidence="2" key="1">
    <citation type="submission" date="2019-04" db="EMBL/GenBank/DDBJ databases">
        <title>Friends and foes A comparative genomics studyof 23 Aspergillus species from section Flavi.</title>
        <authorList>
            <consortium name="DOE Joint Genome Institute"/>
            <person name="Kjaerbolling I."/>
            <person name="Vesth T."/>
            <person name="Frisvad J.C."/>
            <person name="Nybo J.L."/>
            <person name="Theobald S."/>
            <person name="Kildgaard S."/>
            <person name="Isbrandt T."/>
            <person name="Kuo A."/>
            <person name="Sato A."/>
            <person name="Lyhne E.K."/>
            <person name="Kogle M.E."/>
            <person name="Wiebenga A."/>
            <person name="Kun R.S."/>
            <person name="Lubbers R.J."/>
            <person name="Makela M.R."/>
            <person name="Barry K."/>
            <person name="Chovatia M."/>
            <person name="Clum A."/>
            <person name="Daum C."/>
            <person name="Haridas S."/>
            <person name="He G."/>
            <person name="LaButti K."/>
            <person name="Lipzen A."/>
            <person name="Mondo S."/>
            <person name="Riley R."/>
            <person name="Salamov A."/>
            <person name="Simmons B.A."/>
            <person name="Magnuson J.K."/>
            <person name="Henrissat B."/>
            <person name="Mortensen U.H."/>
            <person name="Larsen T.O."/>
            <person name="Devries R.P."/>
            <person name="Grigoriev I.V."/>
            <person name="Machida M."/>
            <person name="Baker S.E."/>
            <person name="Andersen M.R."/>
        </authorList>
    </citation>
    <scope>NUCLEOTIDE SEQUENCE [LARGE SCALE GENOMIC DNA]</scope>
    <source>
        <strain evidence="2">IBT 14317</strain>
    </source>
</reference>
<protein>
    <submittedName>
        <fullName evidence="2">Uncharacterized protein</fullName>
    </submittedName>
</protein>
<dbReference type="OrthoDB" id="66095at2759"/>
<gene>
    <name evidence="2" type="ORF">BDV23DRAFT_154729</name>
</gene>